<dbReference type="Proteomes" id="UP000181962">
    <property type="component" value="Chromosome"/>
</dbReference>
<feature type="chain" id="PRO_5012769490" evidence="1">
    <location>
        <begin position="16"/>
        <end position="73"/>
    </location>
</feature>
<evidence type="ECO:0000313" key="3">
    <source>
        <dbReference type="Proteomes" id="UP000181962"/>
    </source>
</evidence>
<proteinExistence type="predicted"/>
<feature type="signal peptide" evidence="1">
    <location>
        <begin position="1"/>
        <end position="15"/>
    </location>
</feature>
<protein>
    <submittedName>
        <fullName evidence="2">Uncharacterized protein</fullName>
    </submittedName>
</protein>
<keyword evidence="1" id="KW-0732">Signal</keyword>
<reference evidence="2 3" key="1">
    <citation type="submission" date="2016-11" db="EMBL/GenBank/DDBJ databases">
        <title>Complete Genome Sequence of Bradyrhizobium sp. strain J5, an isolated from soybean nodule in Hokkaido.</title>
        <authorList>
            <person name="Kanehara K."/>
        </authorList>
    </citation>
    <scope>NUCLEOTIDE SEQUENCE [LARGE SCALE GENOMIC DNA]</scope>
    <source>
        <strain evidence="2 3">J5</strain>
    </source>
</reference>
<evidence type="ECO:0000256" key="1">
    <source>
        <dbReference type="SAM" id="SignalP"/>
    </source>
</evidence>
<sequence length="73" mass="7852">MVMLTALVLICAAAAAVEPLDCTRNNASTVMRMPAEFGNPATCFMHAQAYLAGSQIGRDLDANERVRIICVPR</sequence>
<dbReference type="AlphaFoldDB" id="A0A1L3F983"/>
<name>A0A1L3F983_BRAJP</name>
<organism evidence="2 3">
    <name type="scientific">Bradyrhizobium japonicum</name>
    <dbReference type="NCBI Taxonomy" id="375"/>
    <lineage>
        <taxon>Bacteria</taxon>
        <taxon>Pseudomonadati</taxon>
        <taxon>Pseudomonadota</taxon>
        <taxon>Alphaproteobacteria</taxon>
        <taxon>Hyphomicrobiales</taxon>
        <taxon>Nitrobacteraceae</taxon>
        <taxon>Bradyrhizobium</taxon>
    </lineage>
</organism>
<evidence type="ECO:0000313" key="2">
    <source>
        <dbReference type="EMBL" id="APG09875.1"/>
    </source>
</evidence>
<dbReference type="EMBL" id="CP017637">
    <property type="protein sequence ID" value="APG09875.1"/>
    <property type="molecule type" value="Genomic_DNA"/>
</dbReference>
<accession>A0A1L3F983</accession>
<gene>
    <name evidence="2" type="ORF">BKD09_16195</name>
</gene>